<feature type="compositionally biased region" description="Polar residues" evidence="1">
    <location>
        <begin position="15"/>
        <end position="26"/>
    </location>
</feature>
<feature type="region of interest" description="Disordered" evidence="1">
    <location>
        <begin position="1"/>
        <end position="36"/>
    </location>
</feature>
<reference evidence="2 3" key="1">
    <citation type="submission" date="2019-02" db="EMBL/GenBank/DDBJ databases">
        <title>Genome sequencing of the rare red list fungi Dentipellis fragilis.</title>
        <authorList>
            <person name="Buettner E."/>
            <person name="Kellner H."/>
        </authorList>
    </citation>
    <scope>NUCLEOTIDE SEQUENCE [LARGE SCALE GENOMIC DNA]</scope>
    <source>
        <strain evidence="2 3">DSM 105465</strain>
    </source>
</reference>
<keyword evidence="3" id="KW-1185">Reference proteome</keyword>
<organism evidence="2 3">
    <name type="scientific">Dentipellis fragilis</name>
    <dbReference type="NCBI Taxonomy" id="205917"/>
    <lineage>
        <taxon>Eukaryota</taxon>
        <taxon>Fungi</taxon>
        <taxon>Dikarya</taxon>
        <taxon>Basidiomycota</taxon>
        <taxon>Agaricomycotina</taxon>
        <taxon>Agaricomycetes</taxon>
        <taxon>Russulales</taxon>
        <taxon>Hericiaceae</taxon>
        <taxon>Dentipellis</taxon>
    </lineage>
</organism>
<dbReference type="AlphaFoldDB" id="A0A4Y9XLR0"/>
<evidence type="ECO:0000256" key="1">
    <source>
        <dbReference type="SAM" id="MobiDB-lite"/>
    </source>
</evidence>
<evidence type="ECO:0000313" key="2">
    <source>
        <dbReference type="EMBL" id="TFY51000.1"/>
    </source>
</evidence>
<sequence length="129" mass="13901">PGRAAHCPSRKRISRLSSFDDNTPNRPISVRAPPSRLPTSLRDLHAPAHPLLILGVFTSHRVALAVFPASNGHLPSPRLLDTEPPRFTSVSAAITPALVTKYGDRAEDHARAIVPAVRLQPPAGKFKAD</sequence>
<dbReference type="EMBL" id="SEOQ01001639">
    <property type="protein sequence ID" value="TFY51000.1"/>
    <property type="molecule type" value="Genomic_DNA"/>
</dbReference>
<proteinExistence type="predicted"/>
<gene>
    <name evidence="2" type="ORF">EVG20_g11216</name>
</gene>
<protein>
    <submittedName>
        <fullName evidence="2">Uncharacterized protein</fullName>
    </submittedName>
</protein>
<dbReference type="Proteomes" id="UP000298327">
    <property type="component" value="Unassembled WGS sequence"/>
</dbReference>
<comment type="caution">
    <text evidence="2">The sequence shown here is derived from an EMBL/GenBank/DDBJ whole genome shotgun (WGS) entry which is preliminary data.</text>
</comment>
<feature type="non-terminal residue" evidence="2">
    <location>
        <position position="1"/>
    </location>
</feature>
<accession>A0A4Y9XLR0</accession>
<name>A0A4Y9XLR0_9AGAM</name>
<evidence type="ECO:0000313" key="3">
    <source>
        <dbReference type="Proteomes" id="UP000298327"/>
    </source>
</evidence>